<accession>A0A0F7SN41</accession>
<organism evidence="1">
    <name type="scientific">Phaffia rhodozyma</name>
    <name type="common">Yeast</name>
    <name type="synonym">Xanthophyllomyces dendrorhous</name>
    <dbReference type="NCBI Taxonomy" id="264483"/>
    <lineage>
        <taxon>Eukaryota</taxon>
        <taxon>Fungi</taxon>
        <taxon>Dikarya</taxon>
        <taxon>Basidiomycota</taxon>
        <taxon>Agaricomycotina</taxon>
        <taxon>Tremellomycetes</taxon>
        <taxon>Cystofilobasidiales</taxon>
        <taxon>Mrakiaceae</taxon>
        <taxon>Phaffia</taxon>
    </lineage>
</organism>
<evidence type="ECO:0000313" key="1">
    <source>
        <dbReference type="EMBL" id="CED82010.1"/>
    </source>
</evidence>
<proteinExistence type="predicted"/>
<protein>
    <submittedName>
        <fullName evidence="1">NADH dehydrogenase [ubiquinone] (Complex I), 21kDa subunit, fungi</fullName>
    </submittedName>
</protein>
<name>A0A0F7SN41_PHARH</name>
<dbReference type="CDD" id="cd22849">
    <property type="entry name" value="NuzM"/>
    <property type="match status" value="1"/>
</dbReference>
<dbReference type="EMBL" id="LN483124">
    <property type="protein sequence ID" value="CED82010.1"/>
    <property type="molecule type" value="Genomic_DNA"/>
</dbReference>
<reference evidence="1" key="1">
    <citation type="submission" date="2014-08" db="EMBL/GenBank/DDBJ databases">
        <authorList>
            <person name="Sharma Rahul"/>
            <person name="Thines Marco"/>
        </authorList>
    </citation>
    <scope>NUCLEOTIDE SEQUENCE</scope>
</reference>
<keyword evidence="1" id="KW-0830">Ubiquinone</keyword>
<dbReference type="PIRSF" id="PIRSF022976">
    <property type="entry name" value="NADH_Oxi_21kDa"/>
    <property type="match status" value="1"/>
</dbReference>
<dbReference type="PANTHER" id="PTHR37325:SF1">
    <property type="entry name" value="OXIDOREDUCTASE 21 KDA SUBUNIT, PUTATIVE (AFU_ORTHOLOGUE AFUA_4G05910)-RELATED"/>
    <property type="match status" value="1"/>
</dbReference>
<sequence length="181" mass="20121">MPPKSADPTLYHVASKGFWKKLRDKTVINPEISTGLPIPLLNRYPPPGSRPEPYAVPATAASDPAFNPYWKRDTRRNYPATSVITQSYLTNLLLASPEGKAAIPGPDSAQKTAVTDKVEPEQTVVHTLPAVVSQIFEVSKKKTYDESNLPPVMPVLKRHAFQRAADPPQNEFDYLPMHLHK</sequence>
<dbReference type="InterPro" id="IPR016813">
    <property type="entry name" value="NADH_Ub_cplx-1_21kDa"/>
</dbReference>
<dbReference type="PANTHER" id="PTHR37325">
    <property type="entry name" value="OXIDOREDUCTASE 21 KDA SUBUNIT, PUTATIVE (AFU_ORTHOLOGUE AFUA_4G05910)-RELATED"/>
    <property type="match status" value="1"/>
</dbReference>
<dbReference type="AlphaFoldDB" id="A0A0F7SN41"/>